<evidence type="ECO:0000256" key="4">
    <source>
        <dbReference type="ARBA" id="ARBA00023136"/>
    </source>
</evidence>
<dbReference type="HAMAP" id="MF_01874">
    <property type="entry name" value="UPF0756"/>
    <property type="match status" value="1"/>
</dbReference>
<sequence>MLNAANLGLVGFLILGLLARSNLLAAAAAVLLSLRLTGLGFILPRLYRPSMDVGLLLLTVAMLVPFALGKVKLRDIAKSFASLPGLVAIVGAALATHLNAHGIHIYEQSHLMISLIVGSIIGIVLLGGMPVGPLTAAGVTYLMLEAVTYISQWFK</sequence>
<evidence type="ECO:0000256" key="1">
    <source>
        <dbReference type="ARBA" id="ARBA00022475"/>
    </source>
</evidence>
<feature type="transmembrane region" description="Helical" evidence="5">
    <location>
        <begin position="50"/>
        <end position="68"/>
    </location>
</feature>
<comment type="subcellular location">
    <subcellularLocation>
        <location evidence="5">Cell membrane</location>
        <topology evidence="5">Multi-pass membrane protein</topology>
    </subcellularLocation>
</comment>
<dbReference type="GO" id="GO:0005886">
    <property type="term" value="C:plasma membrane"/>
    <property type="evidence" value="ECO:0007669"/>
    <property type="project" value="UniProtKB-SubCell"/>
</dbReference>
<evidence type="ECO:0000256" key="2">
    <source>
        <dbReference type="ARBA" id="ARBA00022692"/>
    </source>
</evidence>
<gene>
    <name evidence="6" type="ORF">HIJ39_17525</name>
</gene>
<comment type="caution">
    <text evidence="6">The sequence shown here is derived from an EMBL/GenBank/DDBJ whole genome shotgun (WGS) entry which is preliminary data.</text>
</comment>
<dbReference type="PANTHER" id="PTHR38452:SF1">
    <property type="entry name" value="UPF0756 MEMBRANE PROTEIN YEAL"/>
    <property type="match status" value="1"/>
</dbReference>
<dbReference type="Pfam" id="PF04284">
    <property type="entry name" value="DUF441"/>
    <property type="match status" value="1"/>
</dbReference>
<name>A0A7Y0L808_9FIRM</name>
<keyword evidence="3 5" id="KW-1133">Transmembrane helix</keyword>
<organism evidence="6 7">
    <name type="scientific">Sulfobacillus harzensis</name>
    <dbReference type="NCBI Taxonomy" id="2729629"/>
    <lineage>
        <taxon>Bacteria</taxon>
        <taxon>Bacillati</taxon>
        <taxon>Bacillota</taxon>
        <taxon>Clostridia</taxon>
        <taxon>Eubacteriales</taxon>
        <taxon>Clostridiales Family XVII. Incertae Sedis</taxon>
        <taxon>Sulfobacillus</taxon>
    </lineage>
</organism>
<keyword evidence="1 5" id="KW-1003">Cell membrane</keyword>
<comment type="similarity">
    <text evidence="5">Belongs to the UPF0756 family.</text>
</comment>
<evidence type="ECO:0000313" key="7">
    <source>
        <dbReference type="Proteomes" id="UP000533476"/>
    </source>
</evidence>
<evidence type="ECO:0000313" key="6">
    <source>
        <dbReference type="EMBL" id="NMP24135.1"/>
    </source>
</evidence>
<proteinExistence type="inferred from homology"/>
<keyword evidence="7" id="KW-1185">Reference proteome</keyword>
<dbReference type="EMBL" id="JABBVZ010000086">
    <property type="protein sequence ID" value="NMP24135.1"/>
    <property type="molecule type" value="Genomic_DNA"/>
</dbReference>
<feature type="transmembrane region" description="Helical" evidence="5">
    <location>
        <begin position="80"/>
        <end position="98"/>
    </location>
</feature>
<evidence type="ECO:0000256" key="3">
    <source>
        <dbReference type="ARBA" id="ARBA00022989"/>
    </source>
</evidence>
<dbReference type="PANTHER" id="PTHR38452">
    <property type="entry name" value="UPF0756 MEMBRANE PROTEIN YEAL"/>
    <property type="match status" value="1"/>
</dbReference>
<dbReference type="AlphaFoldDB" id="A0A7Y0L808"/>
<evidence type="ECO:0000256" key="5">
    <source>
        <dbReference type="HAMAP-Rule" id="MF_01874"/>
    </source>
</evidence>
<keyword evidence="4 5" id="KW-0472">Membrane</keyword>
<dbReference type="RefSeq" id="WP_169101992.1">
    <property type="nucleotide sequence ID" value="NZ_JABBVZ010000086.1"/>
</dbReference>
<dbReference type="InterPro" id="IPR007382">
    <property type="entry name" value="UPF0756_TM"/>
</dbReference>
<dbReference type="Proteomes" id="UP000533476">
    <property type="component" value="Unassembled WGS sequence"/>
</dbReference>
<comment type="caution">
    <text evidence="5">Lacks conserved residue(s) required for the propagation of feature annotation.</text>
</comment>
<keyword evidence="2 5" id="KW-0812">Transmembrane</keyword>
<protein>
    <recommendedName>
        <fullName evidence="5">UPF0756 membrane protein HIJ39_17525</fullName>
    </recommendedName>
</protein>
<reference evidence="6 7" key="1">
    <citation type="submission" date="2020-04" db="EMBL/GenBank/DDBJ databases">
        <authorList>
            <person name="Zhang R."/>
            <person name="Schippers A."/>
        </authorList>
    </citation>
    <scope>NUCLEOTIDE SEQUENCE [LARGE SCALE GENOMIC DNA]</scope>
    <source>
        <strain evidence="6 7">DSM 109850</strain>
    </source>
</reference>
<accession>A0A7Y0L808</accession>